<proteinExistence type="predicted"/>
<evidence type="ECO:0000313" key="5">
    <source>
        <dbReference type="Proteomes" id="UP001225316"/>
    </source>
</evidence>
<keyword evidence="2" id="KW-0677">Repeat</keyword>
<organism evidence="4 5">
    <name type="scientific">Thalassobacterium maritimum</name>
    <dbReference type="NCBI Taxonomy" id="3041265"/>
    <lineage>
        <taxon>Bacteria</taxon>
        <taxon>Pseudomonadati</taxon>
        <taxon>Verrucomicrobiota</taxon>
        <taxon>Opitutia</taxon>
        <taxon>Puniceicoccales</taxon>
        <taxon>Coraliomargaritaceae</taxon>
        <taxon>Thalassobacterium</taxon>
    </lineage>
</organism>
<dbReference type="Proteomes" id="UP001225316">
    <property type="component" value="Unassembled WGS sequence"/>
</dbReference>
<dbReference type="Gene3D" id="2.160.10.10">
    <property type="entry name" value="Hexapeptide repeat proteins"/>
    <property type="match status" value="1"/>
</dbReference>
<accession>A0ABU1AYD0</accession>
<dbReference type="EMBL" id="JARXHW010000054">
    <property type="protein sequence ID" value="MDQ8209156.1"/>
    <property type="molecule type" value="Genomic_DNA"/>
</dbReference>
<dbReference type="InterPro" id="IPR018357">
    <property type="entry name" value="Hexapep_transf_CS"/>
</dbReference>
<evidence type="ECO:0000256" key="2">
    <source>
        <dbReference type="ARBA" id="ARBA00022737"/>
    </source>
</evidence>
<keyword evidence="1 4" id="KW-0808">Transferase</keyword>
<evidence type="ECO:0000256" key="1">
    <source>
        <dbReference type="ARBA" id="ARBA00022679"/>
    </source>
</evidence>
<sequence>MDRLKNQNYKDNAASVAKRQGLGFVARLCLFLYYAIARHLPDSPLPGATVAMIIRRELAKRIFKRVGVDTKVHSSVYFGSGVNVELGDFSSLNHGAWISNDTVIGRDVMMGPYVMMLSGSHNFERLDISMREQGAPARRPIIIDDDVWIGARTIILPGVHIGSHSIVGAGSVVTKNVAPYSIVGGAPAKLIKMRS</sequence>
<dbReference type="EC" id="2.3.1.-" evidence="4"/>
<dbReference type="PANTHER" id="PTHR23416">
    <property type="entry name" value="SIALIC ACID SYNTHASE-RELATED"/>
    <property type="match status" value="1"/>
</dbReference>
<reference evidence="4 5" key="1">
    <citation type="submission" date="2023-04" db="EMBL/GenBank/DDBJ databases">
        <title>A novel bacteria isolated from coastal sediment.</title>
        <authorList>
            <person name="Liu X.-J."/>
            <person name="Du Z.-J."/>
        </authorList>
    </citation>
    <scope>NUCLEOTIDE SEQUENCE [LARGE SCALE GENOMIC DNA]</scope>
    <source>
        <strain evidence="4 5">SDUM461003</strain>
    </source>
</reference>
<keyword evidence="3 4" id="KW-0012">Acyltransferase</keyword>
<dbReference type="PROSITE" id="PS00101">
    <property type="entry name" value="HEXAPEP_TRANSFERASES"/>
    <property type="match status" value="1"/>
</dbReference>
<evidence type="ECO:0000313" key="4">
    <source>
        <dbReference type="EMBL" id="MDQ8209156.1"/>
    </source>
</evidence>
<dbReference type="GO" id="GO:0016746">
    <property type="term" value="F:acyltransferase activity"/>
    <property type="evidence" value="ECO:0007669"/>
    <property type="project" value="UniProtKB-KW"/>
</dbReference>
<dbReference type="InterPro" id="IPR011004">
    <property type="entry name" value="Trimer_LpxA-like_sf"/>
</dbReference>
<dbReference type="InterPro" id="IPR051159">
    <property type="entry name" value="Hexapeptide_acetyltransf"/>
</dbReference>
<dbReference type="InterPro" id="IPR001451">
    <property type="entry name" value="Hexapep"/>
</dbReference>
<dbReference type="Pfam" id="PF00132">
    <property type="entry name" value="Hexapep"/>
    <property type="match status" value="1"/>
</dbReference>
<comment type="caution">
    <text evidence="4">The sequence shown here is derived from an EMBL/GenBank/DDBJ whole genome shotgun (WGS) entry which is preliminary data.</text>
</comment>
<dbReference type="SUPFAM" id="SSF51161">
    <property type="entry name" value="Trimeric LpxA-like enzymes"/>
    <property type="match status" value="1"/>
</dbReference>
<dbReference type="CDD" id="cd04647">
    <property type="entry name" value="LbH_MAT_like"/>
    <property type="match status" value="1"/>
</dbReference>
<keyword evidence="5" id="KW-1185">Reference proteome</keyword>
<name>A0ABU1AYD0_9BACT</name>
<protein>
    <submittedName>
        <fullName evidence="4">Acyltransferase</fullName>
        <ecNumber evidence="4">2.3.1.-</ecNumber>
    </submittedName>
</protein>
<dbReference type="RefSeq" id="WP_308951985.1">
    <property type="nucleotide sequence ID" value="NZ_JARXHW010000054.1"/>
</dbReference>
<evidence type="ECO:0000256" key="3">
    <source>
        <dbReference type="ARBA" id="ARBA00023315"/>
    </source>
</evidence>
<gene>
    <name evidence="4" type="ORF">QEH52_16640</name>
</gene>